<feature type="domain" description="Retrotransposon Copia-like N-terminal" evidence="1">
    <location>
        <begin position="165"/>
        <end position="211"/>
    </location>
</feature>
<dbReference type="PANTHER" id="PTHR37610:SF40">
    <property type="entry name" value="OS01G0909600 PROTEIN"/>
    <property type="match status" value="1"/>
</dbReference>
<dbReference type="EMBL" id="CAADRP010001597">
    <property type="protein sequence ID" value="VFU44174.1"/>
    <property type="molecule type" value="Genomic_DNA"/>
</dbReference>
<dbReference type="Pfam" id="PF14244">
    <property type="entry name" value="Retrotran_gag_3"/>
    <property type="match status" value="1"/>
</dbReference>
<name>A0A6N2M8N2_SALVM</name>
<gene>
    <name evidence="2" type="ORF">SVIM_LOCUS270028</name>
</gene>
<evidence type="ECO:0000313" key="2">
    <source>
        <dbReference type="EMBL" id="VFU44174.1"/>
    </source>
</evidence>
<accession>A0A6N2M8N2</accession>
<proteinExistence type="predicted"/>
<evidence type="ECO:0000259" key="1">
    <source>
        <dbReference type="Pfam" id="PF14244"/>
    </source>
</evidence>
<dbReference type="AlphaFoldDB" id="A0A6N2M8N2"/>
<reference evidence="2" key="1">
    <citation type="submission" date="2019-03" db="EMBL/GenBank/DDBJ databases">
        <authorList>
            <person name="Mank J."/>
            <person name="Almeida P."/>
        </authorList>
    </citation>
    <scope>NUCLEOTIDE SEQUENCE</scope>
    <source>
        <strain evidence="2">78183</strain>
    </source>
</reference>
<protein>
    <recommendedName>
        <fullName evidence="1">Retrotransposon Copia-like N-terminal domain-containing protein</fullName>
    </recommendedName>
</protein>
<dbReference type="InterPro" id="IPR029472">
    <property type="entry name" value="Copia-like_N"/>
</dbReference>
<organism evidence="2">
    <name type="scientific">Salix viminalis</name>
    <name type="common">Common osier</name>
    <name type="synonym">Basket willow</name>
    <dbReference type="NCBI Taxonomy" id="40686"/>
    <lineage>
        <taxon>Eukaryota</taxon>
        <taxon>Viridiplantae</taxon>
        <taxon>Streptophyta</taxon>
        <taxon>Embryophyta</taxon>
        <taxon>Tracheophyta</taxon>
        <taxon>Spermatophyta</taxon>
        <taxon>Magnoliopsida</taxon>
        <taxon>eudicotyledons</taxon>
        <taxon>Gunneridae</taxon>
        <taxon>Pentapetalae</taxon>
        <taxon>rosids</taxon>
        <taxon>fabids</taxon>
        <taxon>Malpighiales</taxon>
        <taxon>Salicaceae</taxon>
        <taxon>Saliceae</taxon>
        <taxon>Salix</taxon>
    </lineage>
</organism>
<dbReference type="PANTHER" id="PTHR37610">
    <property type="entry name" value="CCHC-TYPE DOMAIN-CONTAINING PROTEIN"/>
    <property type="match status" value="1"/>
</dbReference>
<sequence length="218" mass="23932">MDHLTLFWSPTKANRSSNIKWRSSFVNIPTTWLRAFRAASCNAVSPSPLVILNIILAAVTPLSGSAGRAFARSMRTLTTLEWPYFAAKWRRVSPFLLACNNSGGHISRILSTKAVDPRSLLESRSTPDSTGTKIENEEQNTQITLTKEKGSSGGAHDANNPFFVHHSDHPGMVLVPKLLNGDNYTTWCRSIRLSLGAKNKLGFIEGTINIPSAENNPD</sequence>